<dbReference type="GO" id="GO:0005829">
    <property type="term" value="C:cytosol"/>
    <property type="evidence" value="ECO:0007669"/>
    <property type="project" value="TreeGrafter"/>
</dbReference>
<evidence type="ECO:0000256" key="2">
    <source>
        <dbReference type="ARBA" id="ARBA00006997"/>
    </source>
</evidence>
<reference evidence="12 13" key="1">
    <citation type="submission" date="2016-04" db="EMBL/GenBank/DDBJ databases">
        <title>Genome analysis of Thermosulfurimonas dismutans, the first thermophilic sulfur-disproportionating bacterium of the phylum Thermodesulfobacteria.</title>
        <authorList>
            <person name="Mardanov A.V."/>
            <person name="Beletsky A.V."/>
            <person name="Kadnikov V.V."/>
            <person name="Slobodkin A.I."/>
            <person name="Ravin N.V."/>
        </authorList>
    </citation>
    <scope>NUCLEOTIDE SEQUENCE [LARGE SCALE GENOMIC DNA]</scope>
    <source>
        <strain evidence="12 13">S95</strain>
    </source>
</reference>
<evidence type="ECO:0000256" key="10">
    <source>
        <dbReference type="ARBA" id="ARBA00048567"/>
    </source>
</evidence>
<comment type="similarity">
    <text evidence="2 11">Belongs to the shikimate kinase family.</text>
</comment>
<dbReference type="AlphaFoldDB" id="A0A179D5C8"/>
<gene>
    <name evidence="11" type="primary">aroK</name>
    <name evidence="12" type="ORF">TDIS_0825</name>
</gene>
<feature type="binding site" evidence="11">
    <location>
        <begin position="12"/>
        <end position="17"/>
    </location>
    <ligand>
        <name>ATP</name>
        <dbReference type="ChEBI" id="CHEBI:30616"/>
    </ligand>
</feature>
<dbReference type="InterPro" id="IPR000623">
    <property type="entry name" value="Shikimate_kinase/TSH1"/>
</dbReference>
<proteinExistence type="inferred from homology"/>
<keyword evidence="11" id="KW-0460">Magnesium</keyword>
<dbReference type="GO" id="GO:0004765">
    <property type="term" value="F:shikimate kinase activity"/>
    <property type="evidence" value="ECO:0007669"/>
    <property type="project" value="UniProtKB-UniRule"/>
</dbReference>
<dbReference type="GO" id="GO:0008652">
    <property type="term" value="P:amino acid biosynthetic process"/>
    <property type="evidence" value="ECO:0007669"/>
    <property type="project" value="UniProtKB-KW"/>
</dbReference>
<dbReference type="GO" id="GO:0000287">
    <property type="term" value="F:magnesium ion binding"/>
    <property type="evidence" value="ECO:0007669"/>
    <property type="project" value="UniProtKB-UniRule"/>
</dbReference>
<keyword evidence="13" id="KW-1185">Reference proteome</keyword>
<dbReference type="InterPro" id="IPR031322">
    <property type="entry name" value="Shikimate/glucono_kinase"/>
</dbReference>
<comment type="caution">
    <text evidence="12">The sequence shown here is derived from an EMBL/GenBank/DDBJ whole genome shotgun (WGS) entry which is preliminary data.</text>
</comment>
<keyword evidence="4 11" id="KW-0028">Amino-acid biosynthesis</keyword>
<evidence type="ECO:0000313" key="12">
    <source>
        <dbReference type="EMBL" id="OAQ21173.1"/>
    </source>
</evidence>
<evidence type="ECO:0000256" key="11">
    <source>
        <dbReference type="HAMAP-Rule" id="MF_00109"/>
    </source>
</evidence>
<evidence type="ECO:0000256" key="5">
    <source>
        <dbReference type="ARBA" id="ARBA00022679"/>
    </source>
</evidence>
<dbReference type="STRING" id="999894.TDIS_0825"/>
<dbReference type="GO" id="GO:0009423">
    <property type="term" value="P:chorismate biosynthetic process"/>
    <property type="evidence" value="ECO:0007669"/>
    <property type="project" value="UniProtKB-UniRule"/>
</dbReference>
<feature type="binding site" evidence="11">
    <location>
        <position position="122"/>
    </location>
    <ligand>
        <name>ATP</name>
        <dbReference type="ChEBI" id="CHEBI:30616"/>
    </ligand>
</feature>
<dbReference type="GO" id="GO:0009073">
    <property type="term" value="P:aromatic amino acid family biosynthetic process"/>
    <property type="evidence" value="ECO:0007669"/>
    <property type="project" value="UniProtKB-KW"/>
</dbReference>
<dbReference type="InterPro" id="IPR027417">
    <property type="entry name" value="P-loop_NTPase"/>
</dbReference>
<evidence type="ECO:0000313" key="13">
    <source>
        <dbReference type="Proteomes" id="UP000078390"/>
    </source>
</evidence>
<dbReference type="UniPathway" id="UPA00053">
    <property type="reaction ID" value="UER00088"/>
</dbReference>
<comment type="subunit">
    <text evidence="11">Monomer.</text>
</comment>
<keyword evidence="11" id="KW-0963">Cytoplasm</keyword>
<keyword evidence="5 11" id="KW-0808">Transferase</keyword>
<dbReference type="RefSeq" id="WP_068669584.1">
    <property type="nucleotide sequence ID" value="NZ_LWLG01000003.1"/>
</dbReference>
<feature type="binding site" evidence="11">
    <location>
        <position position="58"/>
    </location>
    <ligand>
        <name>substrate</name>
    </ligand>
</feature>
<keyword evidence="8 11" id="KW-0067">ATP-binding</keyword>
<dbReference type="InterPro" id="IPR023000">
    <property type="entry name" value="Shikimate_kinase_CS"/>
</dbReference>
<evidence type="ECO:0000256" key="1">
    <source>
        <dbReference type="ARBA" id="ARBA00004842"/>
    </source>
</evidence>
<organism evidence="12 13">
    <name type="scientific">Thermosulfurimonas dismutans</name>
    <dbReference type="NCBI Taxonomy" id="999894"/>
    <lineage>
        <taxon>Bacteria</taxon>
        <taxon>Pseudomonadati</taxon>
        <taxon>Thermodesulfobacteriota</taxon>
        <taxon>Thermodesulfobacteria</taxon>
        <taxon>Thermodesulfobacteriales</taxon>
        <taxon>Thermodesulfobacteriaceae</taxon>
        <taxon>Thermosulfurimonas</taxon>
    </lineage>
</organism>
<dbReference type="EC" id="2.7.1.71" evidence="3 11"/>
<feature type="binding site" evidence="11">
    <location>
        <position position="34"/>
    </location>
    <ligand>
        <name>substrate</name>
    </ligand>
</feature>
<keyword evidence="9 11" id="KW-0057">Aromatic amino acid biosynthesis</keyword>
<comment type="pathway">
    <text evidence="1 11">Metabolic intermediate biosynthesis; chorismate biosynthesis; chorismate from D-erythrose 4-phosphate and phosphoenolpyruvate: step 5/7.</text>
</comment>
<comment type="caution">
    <text evidence="11">Lacks conserved residue(s) required for the propagation of feature annotation.</text>
</comment>
<dbReference type="SUPFAM" id="SSF52540">
    <property type="entry name" value="P-loop containing nucleoside triphosphate hydrolases"/>
    <property type="match status" value="1"/>
</dbReference>
<accession>A0A179D5C8</accession>
<dbReference type="HAMAP" id="MF_00109">
    <property type="entry name" value="Shikimate_kinase"/>
    <property type="match status" value="1"/>
</dbReference>
<feature type="binding site" evidence="11">
    <location>
        <position position="141"/>
    </location>
    <ligand>
        <name>substrate</name>
    </ligand>
</feature>
<dbReference type="Proteomes" id="UP000078390">
    <property type="component" value="Unassembled WGS sequence"/>
</dbReference>
<dbReference type="GO" id="GO:0005524">
    <property type="term" value="F:ATP binding"/>
    <property type="evidence" value="ECO:0007669"/>
    <property type="project" value="UniProtKB-UniRule"/>
</dbReference>
<dbReference type="EMBL" id="LWLG01000003">
    <property type="protein sequence ID" value="OAQ21173.1"/>
    <property type="molecule type" value="Genomic_DNA"/>
</dbReference>
<feature type="binding site" evidence="11">
    <location>
        <position position="80"/>
    </location>
    <ligand>
        <name>substrate</name>
    </ligand>
</feature>
<name>A0A179D5C8_9BACT</name>
<keyword evidence="11" id="KW-0479">Metal-binding</keyword>
<dbReference type="CDD" id="cd00464">
    <property type="entry name" value="SK"/>
    <property type="match status" value="1"/>
</dbReference>
<comment type="subcellular location">
    <subcellularLocation>
        <location evidence="11">Cytoplasm</location>
    </subcellularLocation>
</comment>
<dbReference type="PANTHER" id="PTHR21087">
    <property type="entry name" value="SHIKIMATE KINASE"/>
    <property type="match status" value="1"/>
</dbReference>
<dbReference type="Pfam" id="PF01202">
    <property type="entry name" value="SKI"/>
    <property type="match status" value="1"/>
</dbReference>
<evidence type="ECO:0000256" key="4">
    <source>
        <dbReference type="ARBA" id="ARBA00022605"/>
    </source>
</evidence>
<evidence type="ECO:0000256" key="7">
    <source>
        <dbReference type="ARBA" id="ARBA00022777"/>
    </source>
</evidence>
<evidence type="ECO:0000256" key="3">
    <source>
        <dbReference type="ARBA" id="ARBA00012154"/>
    </source>
</evidence>
<sequence>MCSRIILIGFRATGKTTVGKLLAKRLGYPFVDLDEYIERKLGKSIREVVEEGGWQAFRAEERKAMREFAEKGDLVLSLGGGAVMHEAEMEALKEEALVVWLSAPVETIIERLSRDPKTATQRPSLTEKSLEEEVRELLSRREPLYARFADLRISSEGLSPEEIVRKILEVL</sequence>
<dbReference type="OrthoDB" id="9800332at2"/>
<feature type="binding site" evidence="11">
    <location>
        <position position="16"/>
    </location>
    <ligand>
        <name>Mg(2+)</name>
        <dbReference type="ChEBI" id="CHEBI:18420"/>
    </ligand>
</feature>
<keyword evidence="6 11" id="KW-0547">Nucleotide-binding</keyword>
<dbReference type="PANTHER" id="PTHR21087:SF16">
    <property type="entry name" value="SHIKIMATE KINASE 1, CHLOROPLASTIC"/>
    <property type="match status" value="1"/>
</dbReference>
<comment type="cofactor">
    <cofactor evidence="11">
        <name>Mg(2+)</name>
        <dbReference type="ChEBI" id="CHEBI:18420"/>
    </cofactor>
    <text evidence="11">Binds 1 Mg(2+) ion per subunit.</text>
</comment>
<evidence type="ECO:0000256" key="8">
    <source>
        <dbReference type="ARBA" id="ARBA00022840"/>
    </source>
</evidence>
<keyword evidence="7 11" id="KW-0418">Kinase</keyword>
<evidence type="ECO:0000256" key="6">
    <source>
        <dbReference type="ARBA" id="ARBA00022741"/>
    </source>
</evidence>
<dbReference type="PRINTS" id="PR01100">
    <property type="entry name" value="SHIKIMTKNASE"/>
</dbReference>
<evidence type="ECO:0000256" key="9">
    <source>
        <dbReference type="ARBA" id="ARBA00023141"/>
    </source>
</evidence>
<comment type="catalytic activity">
    <reaction evidence="10 11">
        <text>shikimate + ATP = 3-phosphoshikimate + ADP + H(+)</text>
        <dbReference type="Rhea" id="RHEA:13121"/>
        <dbReference type="ChEBI" id="CHEBI:15378"/>
        <dbReference type="ChEBI" id="CHEBI:30616"/>
        <dbReference type="ChEBI" id="CHEBI:36208"/>
        <dbReference type="ChEBI" id="CHEBI:145989"/>
        <dbReference type="ChEBI" id="CHEBI:456216"/>
        <dbReference type="EC" id="2.7.1.71"/>
    </reaction>
</comment>
<dbReference type="PROSITE" id="PS01128">
    <property type="entry name" value="SHIKIMATE_KINASE"/>
    <property type="match status" value="1"/>
</dbReference>
<dbReference type="Gene3D" id="3.40.50.300">
    <property type="entry name" value="P-loop containing nucleotide triphosphate hydrolases"/>
    <property type="match status" value="1"/>
</dbReference>
<protein>
    <recommendedName>
        <fullName evidence="3 11">Shikimate kinase</fullName>
        <shortName evidence="11">SK</shortName>
        <ecNumber evidence="3 11">2.7.1.71</ecNumber>
    </recommendedName>
</protein>
<comment type="function">
    <text evidence="11">Catalyzes the specific phosphorylation of the 3-hydroxyl group of shikimic acid using ATP as a cosubstrate.</text>
</comment>